<dbReference type="SUPFAM" id="SSF53850">
    <property type="entry name" value="Periplasmic binding protein-like II"/>
    <property type="match status" value="1"/>
</dbReference>
<keyword evidence="7" id="KW-1185">Reference proteome</keyword>
<proteinExistence type="inferred from homology"/>
<dbReference type="InterPro" id="IPR058163">
    <property type="entry name" value="LysR-type_TF_proteobact-type"/>
</dbReference>
<dbReference type="PANTHER" id="PTHR30537:SF3">
    <property type="entry name" value="TRANSCRIPTIONAL REGULATORY PROTEIN"/>
    <property type="match status" value="1"/>
</dbReference>
<feature type="domain" description="HTH lysR-type" evidence="5">
    <location>
        <begin position="12"/>
        <end position="69"/>
    </location>
</feature>
<dbReference type="Pfam" id="PF00126">
    <property type="entry name" value="HTH_1"/>
    <property type="match status" value="1"/>
</dbReference>
<comment type="caution">
    <text evidence="6">The sequence shown here is derived from an EMBL/GenBank/DDBJ whole genome shotgun (WGS) entry which is preliminary data.</text>
</comment>
<dbReference type="Pfam" id="PF03466">
    <property type="entry name" value="LysR_substrate"/>
    <property type="match status" value="1"/>
</dbReference>
<organism evidence="6 7">
    <name type="scientific">[Roseibacterium] beibuensis</name>
    <dbReference type="NCBI Taxonomy" id="1193142"/>
    <lineage>
        <taxon>Bacteria</taxon>
        <taxon>Pseudomonadati</taxon>
        <taxon>Pseudomonadota</taxon>
        <taxon>Alphaproteobacteria</taxon>
        <taxon>Rhodobacterales</taxon>
        <taxon>Roseobacteraceae</taxon>
        <taxon>Roseicyclus</taxon>
    </lineage>
</organism>
<keyword evidence="4" id="KW-0804">Transcription</keyword>
<reference evidence="7" key="1">
    <citation type="journal article" date="2019" name="Int. J. Syst. Evol. Microbiol.">
        <title>The Global Catalogue of Microorganisms (GCM) 10K type strain sequencing project: providing services to taxonomists for standard genome sequencing and annotation.</title>
        <authorList>
            <consortium name="The Broad Institute Genomics Platform"/>
            <consortium name="The Broad Institute Genome Sequencing Center for Infectious Disease"/>
            <person name="Wu L."/>
            <person name="Ma J."/>
        </authorList>
    </citation>
    <scope>NUCLEOTIDE SEQUENCE [LARGE SCALE GENOMIC DNA]</scope>
    <source>
        <strain evidence="7">JCM 18015</strain>
    </source>
</reference>
<dbReference type="InterPro" id="IPR036390">
    <property type="entry name" value="WH_DNA-bd_sf"/>
</dbReference>
<dbReference type="InterPro" id="IPR000847">
    <property type="entry name" value="LysR_HTH_N"/>
</dbReference>
<keyword evidence="2" id="KW-0805">Transcription regulation</keyword>
<dbReference type="InterPro" id="IPR036388">
    <property type="entry name" value="WH-like_DNA-bd_sf"/>
</dbReference>
<sequence length="305" mass="33354">MHIRMDWRSITFDWTRARAFLVTAEEGSLSAAARALGLTQPTLGRQVTAFEEELGVTLFTRAGKRMDLTEAGLKLIDHVRAMGEAANALSLAASGQSDEIAGEVTVTASDLYAAHILPPVIARLRDEAPGLRITIVASNAVRDLMRREADIAIRHVRPTQPDLTARLVTHDEAWLFASPDLIARLGPVQSPADLSEAPFIGYDATDTYLRLLGEQGYSLTPDNFPVLTEDHHVQWALAQAGVGMIAAPGWLGDAEPALARVLPGVDPLVRFPVWLVAHREVHNSRRVRLVYDRLAEEIARTVRAG</sequence>
<keyword evidence="3" id="KW-0238">DNA-binding</keyword>
<gene>
    <name evidence="6" type="ORF">GCM10023209_18590</name>
</gene>
<accession>A0ABP9LC71</accession>
<dbReference type="Gene3D" id="3.40.190.290">
    <property type="match status" value="1"/>
</dbReference>
<evidence type="ECO:0000259" key="5">
    <source>
        <dbReference type="PROSITE" id="PS50931"/>
    </source>
</evidence>
<protein>
    <submittedName>
        <fullName evidence="6">LysR family transcriptional regulator</fullName>
    </submittedName>
</protein>
<evidence type="ECO:0000256" key="3">
    <source>
        <dbReference type="ARBA" id="ARBA00023125"/>
    </source>
</evidence>
<evidence type="ECO:0000313" key="6">
    <source>
        <dbReference type="EMBL" id="GAA5073119.1"/>
    </source>
</evidence>
<dbReference type="PROSITE" id="PS50931">
    <property type="entry name" value="HTH_LYSR"/>
    <property type="match status" value="1"/>
</dbReference>
<dbReference type="PANTHER" id="PTHR30537">
    <property type="entry name" value="HTH-TYPE TRANSCRIPTIONAL REGULATOR"/>
    <property type="match status" value="1"/>
</dbReference>
<evidence type="ECO:0000256" key="2">
    <source>
        <dbReference type="ARBA" id="ARBA00023015"/>
    </source>
</evidence>
<dbReference type="InterPro" id="IPR005119">
    <property type="entry name" value="LysR_subst-bd"/>
</dbReference>
<dbReference type="Proteomes" id="UP001499910">
    <property type="component" value="Unassembled WGS sequence"/>
</dbReference>
<name>A0ABP9LC71_9RHOB</name>
<dbReference type="SUPFAM" id="SSF46785">
    <property type="entry name" value="Winged helix' DNA-binding domain"/>
    <property type="match status" value="1"/>
</dbReference>
<dbReference type="Gene3D" id="1.10.10.10">
    <property type="entry name" value="Winged helix-like DNA-binding domain superfamily/Winged helix DNA-binding domain"/>
    <property type="match status" value="1"/>
</dbReference>
<dbReference type="PRINTS" id="PR00039">
    <property type="entry name" value="HTHLYSR"/>
</dbReference>
<evidence type="ECO:0000256" key="1">
    <source>
        <dbReference type="ARBA" id="ARBA00009437"/>
    </source>
</evidence>
<dbReference type="EMBL" id="BAABHW010000002">
    <property type="protein sequence ID" value="GAA5073119.1"/>
    <property type="molecule type" value="Genomic_DNA"/>
</dbReference>
<evidence type="ECO:0000256" key="4">
    <source>
        <dbReference type="ARBA" id="ARBA00023163"/>
    </source>
</evidence>
<evidence type="ECO:0000313" key="7">
    <source>
        <dbReference type="Proteomes" id="UP001499910"/>
    </source>
</evidence>
<comment type="similarity">
    <text evidence="1">Belongs to the LysR transcriptional regulatory family.</text>
</comment>